<evidence type="ECO:0000313" key="2">
    <source>
        <dbReference type="EMBL" id="MCC0177072.1"/>
    </source>
</evidence>
<feature type="domain" description="Methyltransferase type 12" evidence="1">
    <location>
        <begin position="59"/>
        <end position="160"/>
    </location>
</feature>
<dbReference type="PANTHER" id="PTHR43464">
    <property type="entry name" value="METHYLTRANSFERASE"/>
    <property type="match status" value="1"/>
</dbReference>
<proteinExistence type="predicted"/>
<organism evidence="2 3">
    <name type="scientific">Waterburya agarophytonicola KI4</name>
    <dbReference type="NCBI Taxonomy" id="2874699"/>
    <lineage>
        <taxon>Bacteria</taxon>
        <taxon>Bacillati</taxon>
        <taxon>Cyanobacteriota</taxon>
        <taxon>Cyanophyceae</taxon>
        <taxon>Pleurocapsales</taxon>
        <taxon>Hyellaceae</taxon>
        <taxon>Waterburya</taxon>
        <taxon>Waterburya agarophytonicola</taxon>
    </lineage>
</organism>
<dbReference type="RefSeq" id="WP_229640110.1">
    <property type="nucleotide sequence ID" value="NZ_JADWDC010000016.1"/>
</dbReference>
<dbReference type="Pfam" id="PF08242">
    <property type="entry name" value="Methyltransf_12"/>
    <property type="match status" value="1"/>
</dbReference>
<dbReference type="PANTHER" id="PTHR43464:SF91">
    <property type="entry name" value="SLL0487 PROTEIN"/>
    <property type="match status" value="1"/>
</dbReference>
<dbReference type="InterPro" id="IPR029063">
    <property type="entry name" value="SAM-dependent_MTases_sf"/>
</dbReference>
<name>A0A964FFK3_9CYAN</name>
<dbReference type="SUPFAM" id="SSF53335">
    <property type="entry name" value="S-adenosyl-L-methionine-dependent methyltransferases"/>
    <property type="match status" value="1"/>
</dbReference>
<accession>A0A964FFK3</accession>
<dbReference type="CDD" id="cd02440">
    <property type="entry name" value="AdoMet_MTases"/>
    <property type="match status" value="1"/>
</dbReference>
<dbReference type="EMBL" id="JADWDC010000016">
    <property type="protein sequence ID" value="MCC0177072.1"/>
    <property type="molecule type" value="Genomic_DNA"/>
</dbReference>
<evidence type="ECO:0000313" key="3">
    <source>
        <dbReference type="Proteomes" id="UP000729733"/>
    </source>
</evidence>
<dbReference type="GO" id="GO:0008168">
    <property type="term" value="F:methyltransferase activity"/>
    <property type="evidence" value="ECO:0007669"/>
    <property type="project" value="UniProtKB-KW"/>
</dbReference>
<sequence length="399" mass="45376">MSDSQAINQAVAKLYNTYPFPPDPLSDLEPPGYNWRWSWTAAYSFCTGIKPGTQDISILDAGCGTGSGTDYLIHQNPGAEVTAIDLSEKALSLAQERCNRSGVIAKHDKPVNFYNLKLEEATQLEGDFDFINCVGVLHHLPEPDKGIKALAKKLKPGGILHIFVYAELGRWEISLMQKAIALLQGDKRGDYRDGVKVGREIFAKLPENNRILQQEKARWALENHRDEAFADMYVHPQEIDYNIDTLFQLIDASGLDFIGFSNPKYWQLDRLVGESEELMSRSKDLSDRQLYRLIELLDPNLTHYEFFLAKPPLDRQDWSNDAALSKAIPERHPCMQGFPSKSFLNFEYQMEKLSDDEYEFMVACDKKIEQTTVQDILADCQLDLAGVRSLFERQLIILS</sequence>
<protein>
    <submittedName>
        <fullName evidence="2">Class I SAM-dependent methyltransferase</fullName>
    </submittedName>
</protein>
<dbReference type="AlphaFoldDB" id="A0A964FFK3"/>
<keyword evidence="3" id="KW-1185">Reference proteome</keyword>
<dbReference type="GO" id="GO:0032259">
    <property type="term" value="P:methylation"/>
    <property type="evidence" value="ECO:0007669"/>
    <property type="project" value="UniProtKB-KW"/>
</dbReference>
<reference evidence="2" key="1">
    <citation type="journal article" date="2021" name="Antonie Van Leeuwenhoek">
        <title>Draft genome and description of Waterburya agarophytonicola gen. nov. sp. nov. (Pleurocapsales, Cyanobacteria): a seaweed symbiont.</title>
        <authorList>
            <person name="Bonthond G."/>
            <person name="Shalygin S."/>
            <person name="Bayer T."/>
            <person name="Weinberger F."/>
        </authorList>
    </citation>
    <scope>NUCLEOTIDE SEQUENCE</scope>
    <source>
        <strain evidence="2">KI4</strain>
    </source>
</reference>
<dbReference type="Gene3D" id="3.40.50.150">
    <property type="entry name" value="Vaccinia Virus protein VP39"/>
    <property type="match status" value="1"/>
</dbReference>
<evidence type="ECO:0000259" key="1">
    <source>
        <dbReference type="Pfam" id="PF08242"/>
    </source>
</evidence>
<comment type="caution">
    <text evidence="2">The sequence shown here is derived from an EMBL/GenBank/DDBJ whole genome shotgun (WGS) entry which is preliminary data.</text>
</comment>
<dbReference type="Proteomes" id="UP000729733">
    <property type="component" value="Unassembled WGS sequence"/>
</dbReference>
<keyword evidence="2" id="KW-0808">Transferase</keyword>
<dbReference type="InterPro" id="IPR013217">
    <property type="entry name" value="Methyltransf_12"/>
</dbReference>
<gene>
    <name evidence="2" type="ORF">I4641_08790</name>
</gene>
<keyword evidence="2" id="KW-0489">Methyltransferase</keyword>